<dbReference type="PANTHER" id="PTHR32234:SF0">
    <property type="entry name" value="THIOL:DISULFIDE INTERCHANGE PROTEIN DSBD"/>
    <property type="match status" value="1"/>
</dbReference>
<keyword evidence="11" id="KW-1185">Reference proteome</keyword>
<protein>
    <submittedName>
        <fullName evidence="10">Thiol:disulfide interchange protein, DsbD-like</fullName>
    </submittedName>
</protein>
<reference evidence="10" key="1">
    <citation type="journal article" date="2021" name="Microb. Physiol.">
        <title>Proteogenomic Insights into the Physiology of Marine, Sulfate-Reducing, Filamentous Desulfonema limicola and Desulfonema magnum.</title>
        <authorList>
            <person name="Schnaars V."/>
            <person name="Wohlbrand L."/>
            <person name="Scheve S."/>
            <person name="Hinrichs C."/>
            <person name="Reinhardt R."/>
            <person name="Rabus R."/>
        </authorList>
    </citation>
    <scope>NUCLEOTIDE SEQUENCE</scope>
    <source>
        <strain evidence="10">5ac10</strain>
    </source>
</reference>
<feature type="transmembrane region" description="Helical" evidence="8">
    <location>
        <begin position="201"/>
        <end position="224"/>
    </location>
</feature>
<dbReference type="GO" id="GO:0017004">
    <property type="term" value="P:cytochrome complex assembly"/>
    <property type="evidence" value="ECO:0007669"/>
    <property type="project" value="UniProtKB-KW"/>
</dbReference>
<dbReference type="PANTHER" id="PTHR32234">
    <property type="entry name" value="THIOL:DISULFIDE INTERCHANGE PROTEIN DSBD"/>
    <property type="match status" value="1"/>
</dbReference>
<sequence length="610" mass="66221">MFIIKRFLYILFFFLIISGYAYCVQTQTDFLFQDIPPETSANHFSVQAFMEPENIGYGRTGTVRVIFSIASGYKIYADSAAIIPEDVLGLEFGTVKTPSSITKKDPDGTIERFYQNKAVFELPVKVSPAAKPGTSSFLLNIGFQGCSETKCFFPEKKSISLNYTIEPVSAGEPANDLSTAGTDISKNISKDNPYQRAAARFGIAGVMAAAFLWGFLASLTPCVYPMIPVTVSIIGASNSGSVFQGFILSLFYVLGMSLTYAVFGVAAAWTGSLFGAYTDHPAIRIIVAGIFLILAIGMFDIFHIQMPSKLASALGRYTGTGRAGVFLTGAAAGAVAGPCVGPMLVGLLVYIAAIGSKLQGFFIMWSFALGMGLLFLVIGTFSGAASSLPRSGMWMVRLKNFFGLLMLAMSLWYVQPLMPEHIFFLILGGFLIGISVFSGGLEQLTPESGRYERLIKTIAIICLTLGIVYSARFVLGDLVISSQTNVFSEKTGIIWHTDEAAGIELAKSENMPVMIDFSADWCAACKKLDRETFIHPEVVKGAKEFVCIKIDSTDADKPAIKGLHKKYNVIGLPTIIFLNSSGKILPEFTITEFINPADFIQKMRQVMSEV</sequence>
<dbReference type="GO" id="GO:0015035">
    <property type="term" value="F:protein-disulfide reductase activity"/>
    <property type="evidence" value="ECO:0007669"/>
    <property type="project" value="TreeGrafter"/>
</dbReference>
<dbReference type="EMBL" id="CP061799">
    <property type="protein sequence ID" value="QTA79063.1"/>
    <property type="molecule type" value="Genomic_DNA"/>
</dbReference>
<accession>A0A975GFB4</accession>
<comment type="subcellular location">
    <subcellularLocation>
        <location evidence="1">Cell membrane</location>
        <topology evidence="1">Multi-pass membrane protein</topology>
    </subcellularLocation>
</comment>
<organism evidence="10 11">
    <name type="scientific">Desulfonema limicola</name>
    <dbReference type="NCBI Taxonomy" id="45656"/>
    <lineage>
        <taxon>Bacteria</taxon>
        <taxon>Pseudomonadati</taxon>
        <taxon>Thermodesulfobacteriota</taxon>
        <taxon>Desulfobacteria</taxon>
        <taxon>Desulfobacterales</taxon>
        <taxon>Desulfococcaceae</taxon>
        <taxon>Desulfonema</taxon>
    </lineage>
</organism>
<evidence type="ECO:0000313" key="10">
    <source>
        <dbReference type="EMBL" id="QTA79063.1"/>
    </source>
</evidence>
<keyword evidence="2" id="KW-1003">Cell membrane</keyword>
<feature type="transmembrane region" description="Helical" evidence="8">
    <location>
        <begin position="421"/>
        <end position="441"/>
    </location>
</feature>
<evidence type="ECO:0000256" key="3">
    <source>
        <dbReference type="ARBA" id="ARBA00022692"/>
    </source>
</evidence>
<dbReference type="Gene3D" id="2.60.40.1250">
    <property type="entry name" value="Thiol:disulfide interchange protein DsbD, N-terminal domain"/>
    <property type="match status" value="1"/>
</dbReference>
<feature type="transmembrane region" description="Helical" evidence="8">
    <location>
        <begin position="245"/>
        <end position="269"/>
    </location>
</feature>
<dbReference type="InterPro" id="IPR013766">
    <property type="entry name" value="Thioredoxin_domain"/>
</dbReference>
<dbReference type="Proteomes" id="UP000663720">
    <property type="component" value="Chromosome"/>
</dbReference>
<evidence type="ECO:0000313" key="11">
    <source>
        <dbReference type="Proteomes" id="UP000663720"/>
    </source>
</evidence>
<keyword evidence="5 8" id="KW-1133">Transmembrane helix</keyword>
<dbReference type="InterPro" id="IPR036929">
    <property type="entry name" value="DsbDN_sf"/>
</dbReference>
<dbReference type="Pfam" id="PF11412">
    <property type="entry name" value="DsbD_N"/>
    <property type="match status" value="1"/>
</dbReference>
<proteinExistence type="predicted"/>
<feature type="transmembrane region" description="Helical" evidence="8">
    <location>
        <begin position="453"/>
        <end position="475"/>
    </location>
</feature>
<dbReference type="GO" id="GO:0045454">
    <property type="term" value="P:cell redox homeostasis"/>
    <property type="evidence" value="ECO:0007669"/>
    <property type="project" value="TreeGrafter"/>
</dbReference>
<dbReference type="RefSeq" id="WP_207690854.1">
    <property type="nucleotide sequence ID" value="NZ_CP061799.1"/>
</dbReference>
<evidence type="ECO:0000256" key="6">
    <source>
        <dbReference type="ARBA" id="ARBA00023136"/>
    </source>
</evidence>
<dbReference type="GO" id="GO:0005886">
    <property type="term" value="C:plasma membrane"/>
    <property type="evidence" value="ECO:0007669"/>
    <property type="project" value="UniProtKB-SubCell"/>
</dbReference>
<dbReference type="Pfam" id="PF02683">
    <property type="entry name" value="DsbD_TM"/>
    <property type="match status" value="1"/>
</dbReference>
<keyword evidence="6 8" id="KW-0472">Membrane</keyword>
<evidence type="ECO:0000256" key="8">
    <source>
        <dbReference type="SAM" id="Phobius"/>
    </source>
</evidence>
<evidence type="ECO:0000256" key="7">
    <source>
        <dbReference type="ARBA" id="ARBA00023284"/>
    </source>
</evidence>
<gene>
    <name evidence="10" type="ORF">dnl_13120</name>
</gene>
<dbReference type="SUPFAM" id="SSF74863">
    <property type="entry name" value="Thiol:disulfide interchange protein DsbD, N-terminal domain (DsbD-alpha)"/>
    <property type="match status" value="1"/>
</dbReference>
<dbReference type="InterPro" id="IPR036249">
    <property type="entry name" value="Thioredoxin-like_sf"/>
</dbReference>
<dbReference type="InterPro" id="IPR017937">
    <property type="entry name" value="Thioredoxin_CS"/>
</dbReference>
<dbReference type="SUPFAM" id="SSF52833">
    <property type="entry name" value="Thioredoxin-like"/>
    <property type="match status" value="1"/>
</dbReference>
<feature type="transmembrane region" description="Helical" evidence="8">
    <location>
        <begin position="281"/>
        <end position="302"/>
    </location>
</feature>
<evidence type="ECO:0000256" key="4">
    <source>
        <dbReference type="ARBA" id="ARBA00022748"/>
    </source>
</evidence>
<dbReference type="Pfam" id="PF13899">
    <property type="entry name" value="Thioredoxin_7"/>
    <property type="match status" value="1"/>
</dbReference>
<keyword evidence="3 8" id="KW-0812">Transmembrane</keyword>
<evidence type="ECO:0000256" key="2">
    <source>
        <dbReference type="ARBA" id="ARBA00022475"/>
    </source>
</evidence>
<feature type="domain" description="Thioredoxin" evidence="9">
    <location>
        <begin position="478"/>
        <end position="608"/>
    </location>
</feature>
<name>A0A975GFB4_9BACT</name>
<feature type="transmembrane region" description="Helical" evidence="8">
    <location>
        <begin position="398"/>
        <end position="415"/>
    </location>
</feature>
<evidence type="ECO:0000256" key="5">
    <source>
        <dbReference type="ARBA" id="ARBA00022989"/>
    </source>
</evidence>
<dbReference type="InterPro" id="IPR003834">
    <property type="entry name" value="Cyt_c_assmbl_TM_dom"/>
</dbReference>
<feature type="transmembrane region" description="Helical" evidence="8">
    <location>
        <begin position="363"/>
        <end position="386"/>
    </location>
</feature>
<dbReference type="PROSITE" id="PS51352">
    <property type="entry name" value="THIOREDOXIN_2"/>
    <property type="match status" value="1"/>
</dbReference>
<dbReference type="KEGG" id="dli:dnl_13120"/>
<dbReference type="PROSITE" id="PS00194">
    <property type="entry name" value="THIOREDOXIN_1"/>
    <property type="match status" value="1"/>
</dbReference>
<dbReference type="NCBIfam" id="NF001419">
    <property type="entry name" value="PRK00293.1"/>
    <property type="match status" value="1"/>
</dbReference>
<dbReference type="Gene3D" id="3.40.30.10">
    <property type="entry name" value="Glutaredoxin"/>
    <property type="match status" value="1"/>
</dbReference>
<evidence type="ECO:0000256" key="1">
    <source>
        <dbReference type="ARBA" id="ARBA00004651"/>
    </source>
</evidence>
<feature type="transmembrane region" description="Helical" evidence="8">
    <location>
        <begin position="323"/>
        <end position="351"/>
    </location>
</feature>
<dbReference type="AlphaFoldDB" id="A0A975GFB4"/>
<keyword evidence="7" id="KW-0676">Redox-active center</keyword>
<evidence type="ECO:0000259" key="9">
    <source>
        <dbReference type="PROSITE" id="PS51352"/>
    </source>
</evidence>
<dbReference type="InterPro" id="IPR028250">
    <property type="entry name" value="DsbDN"/>
</dbReference>
<keyword evidence="4" id="KW-0201">Cytochrome c-type biogenesis</keyword>